<comment type="caution">
    <text evidence="2">The sequence shown here is derived from an EMBL/GenBank/DDBJ whole genome shotgun (WGS) entry which is preliminary data.</text>
</comment>
<evidence type="ECO:0000256" key="1">
    <source>
        <dbReference type="SAM" id="Phobius"/>
    </source>
</evidence>
<gene>
    <name evidence="2" type="ORF">ElyMa_006901500</name>
</gene>
<keyword evidence="1" id="KW-0812">Transmembrane</keyword>
<proteinExistence type="predicted"/>
<name>A0AAV4JEP4_9GAST</name>
<accession>A0AAV4JEP4</accession>
<dbReference type="EMBL" id="BMAT01013795">
    <property type="protein sequence ID" value="GFS20514.1"/>
    <property type="molecule type" value="Genomic_DNA"/>
</dbReference>
<keyword evidence="1" id="KW-0472">Membrane</keyword>
<reference evidence="2 3" key="1">
    <citation type="journal article" date="2021" name="Elife">
        <title>Chloroplast acquisition without the gene transfer in kleptoplastic sea slugs, Plakobranchus ocellatus.</title>
        <authorList>
            <person name="Maeda T."/>
            <person name="Takahashi S."/>
            <person name="Yoshida T."/>
            <person name="Shimamura S."/>
            <person name="Takaki Y."/>
            <person name="Nagai Y."/>
            <person name="Toyoda A."/>
            <person name="Suzuki Y."/>
            <person name="Arimoto A."/>
            <person name="Ishii H."/>
            <person name="Satoh N."/>
            <person name="Nishiyama T."/>
            <person name="Hasebe M."/>
            <person name="Maruyama T."/>
            <person name="Minagawa J."/>
            <person name="Obokata J."/>
            <person name="Shigenobu S."/>
        </authorList>
    </citation>
    <scope>NUCLEOTIDE SEQUENCE [LARGE SCALE GENOMIC DNA]</scope>
</reference>
<keyword evidence="3" id="KW-1185">Reference proteome</keyword>
<feature type="transmembrane region" description="Helical" evidence="1">
    <location>
        <begin position="57"/>
        <end position="83"/>
    </location>
</feature>
<dbReference type="Proteomes" id="UP000762676">
    <property type="component" value="Unassembled WGS sequence"/>
</dbReference>
<keyword evidence="1" id="KW-1133">Transmembrane helix</keyword>
<organism evidence="2 3">
    <name type="scientific">Elysia marginata</name>
    <dbReference type="NCBI Taxonomy" id="1093978"/>
    <lineage>
        <taxon>Eukaryota</taxon>
        <taxon>Metazoa</taxon>
        <taxon>Spiralia</taxon>
        <taxon>Lophotrochozoa</taxon>
        <taxon>Mollusca</taxon>
        <taxon>Gastropoda</taxon>
        <taxon>Heterobranchia</taxon>
        <taxon>Euthyneura</taxon>
        <taxon>Panpulmonata</taxon>
        <taxon>Sacoglossa</taxon>
        <taxon>Placobranchoidea</taxon>
        <taxon>Plakobranchidae</taxon>
        <taxon>Elysia</taxon>
    </lineage>
</organism>
<evidence type="ECO:0000313" key="2">
    <source>
        <dbReference type="EMBL" id="GFS20514.1"/>
    </source>
</evidence>
<dbReference type="AlphaFoldDB" id="A0AAV4JEP4"/>
<protein>
    <submittedName>
        <fullName evidence="2">Uncharacterized protein</fullName>
    </submittedName>
</protein>
<evidence type="ECO:0000313" key="3">
    <source>
        <dbReference type="Proteomes" id="UP000762676"/>
    </source>
</evidence>
<sequence>MSLCGSFSSKNLYRTTRPAAILSLTAATNAGHGEGFNISVWTEGKSIPKTGSAHYDAVNYIGMALSGCVVIALVVSSVFLVHIHFKKYREDRYNV</sequence>